<dbReference type="AlphaFoldDB" id="A0A834LC40"/>
<evidence type="ECO:0000313" key="1">
    <source>
        <dbReference type="EMBL" id="KAF7129540.1"/>
    </source>
</evidence>
<reference evidence="1" key="1">
    <citation type="submission" date="2019-11" db="EMBL/GenBank/DDBJ databases">
        <authorList>
            <person name="Liu Y."/>
            <person name="Hou J."/>
            <person name="Li T.-Q."/>
            <person name="Guan C.-H."/>
            <person name="Wu X."/>
            <person name="Wu H.-Z."/>
            <person name="Ling F."/>
            <person name="Zhang R."/>
            <person name="Shi X.-G."/>
            <person name="Ren J.-P."/>
            <person name="Chen E.-F."/>
            <person name="Sun J.-M."/>
        </authorList>
    </citation>
    <scope>NUCLEOTIDE SEQUENCE</scope>
    <source>
        <strain evidence="1">Adult_tree_wgs_1</strain>
        <tissue evidence="1">Leaves</tissue>
    </source>
</reference>
<evidence type="ECO:0000313" key="2">
    <source>
        <dbReference type="Proteomes" id="UP000626092"/>
    </source>
</evidence>
<accession>A0A834LC40</accession>
<dbReference type="OrthoDB" id="1934635at2759"/>
<protein>
    <recommendedName>
        <fullName evidence="3">Retrotransposon gag domain-containing protein</fullName>
    </recommendedName>
</protein>
<dbReference type="EMBL" id="WJXA01000010">
    <property type="protein sequence ID" value="KAF7129540.1"/>
    <property type="molecule type" value="Genomic_DNA"/>
</dbReference>
<sequence>MFVAIFRALRQNSLLSGHGRPQQALHRDTGSARWRRLLSLEGKRSRVLLDWVAIIEEILDFKRVPEDRQVALVATRFRGRAAAWWQQLKLSSSRQVDDYTTEFHQLVVRNDVAETEEQLVSRYVGGLREQYQITLNTFDLYSVSDAHQRAKYVRIRPALIRADLVWPTDNSVPVVPQANRVGASGSKCFKCEEPGHRAVERRKGDRLGKALFVDADGITS</sequence>
<comment type="caution">
    <text evidence="1">The sequence shown here is derived from an EMBL/GenBank/DDBJ whole genome shotgun (WGS) entry which is preliminary data.</text>
</comment>
<organism evidence="1 2">
    <name type="scientific">Rhododendron simsii</name>
    <name type="common">Sims's rhododendron</name>
    <dbReference type="NCBI Taxonomy" id="118357"/>
    <lineage>
        <taxon>Eukaryota</taxon>
        <taxon>Viridiplantae</taxon>
        <taxon>Streptophyta</taxon>
        <taxon>Embryophyta</taxon>
        <taxon>Tracheophyta</taxon>
        <taxon>Spermatophyta</taxon>
        <taxon>Magnoliopsida</taxon>
        <taxon>eudicotyledons</taxon>
        <taxon>Gunneridae</taxon>
        <taxon>Pentapetalae</taxon>
        <taxon>asterids</taxon>
        <taxon>Ericales</taxon>
        <taxon>Ericaceae</taxon>
        <taxon>Ericoideae</taxon>
        <taxon>Rhodoreae</taxon>
        <taxon>Rhododendron</taxon>
    </lineage>
</organism>
<dbReference type="Proteomes" id="UP000626092">
    <property type="component" value="Unassembled WGS sequence"/>
</dbReference>
<gene>
    <name evidence="1" type="ORF">RHSIM_Rhsim10G0091100</name>
</gene>
<name>A0A834LC40_RHOSS</name>
<proteinExistence type="predicted"/>
<evidence type="ECO:0008006" key="3">
    <source>
        <dbReference type="Google" id="ProtNLM"/>
    </source>
</evidence>
<keyword evidence="2" id="KW-1185">Reference proteome</keyword>